<keyword evidence="4" id="KW-1185">Reference proteome</keyword>
<evidence type="ECO:0000313" key="3">
    <source>
        <dbReference type="EMBL" id="OKL55873.1"/>
    </source>
</evidence>
<proteinExistence type="predicted"/>
<evidence type="ECO:0000256" key="2">
    <source>
        <dbReference type="ARBA" id="ARBA00023242"/>
    </source>
</evidence>
<dbReference type="RefSeq" id="XP_020115994.1">
    <property type="nucleotide sequence ID" value="XM_020263905.1"/>
</dbReference>
<dbReference type="AlphaFoldDB" id="A0A225AAX8"/>
<name>A0A225AAX8_TALAT</name>
<gene>
    <name evidence="3" type="ORF">UA08_08859</name>
</gene>
<comment type="caution">
    <text evidence="3">The sequence shown here is derived from an EMBL/GenBank/DDBJ whole genome shotgun (WGS) entry which is preliminary data.</text>
</comment>
<reference evidence="3 4" key="1">
    <citation type="submission" date="2015-06" db="EMBL/GenBank/DDBJ databases">
        <title>Talaromyces atroroseus IBT 11181 draft genome.</title>
        <authorList>
            <person name="Rasmussen K.B."/>
            <person name="Rasmussen S."/>
            <person name="Petersen B."/>
            <person name="Sicheritz-Ponten T."/>
            <person name="Mortensen U.H."/>
            <person name="Thrane U."/>
        </authorList>
    </citation>
    <scope>NUCLEOTIDE SEQUENCE [LARGE SCALE GENOMIC DNA]</scope>
    <source>
        <strain evidence="3 4">IBT 11181</strain>
    </source>
</reference>
<evidence type="ECO:0008006" key="5">
    <source>
        <dbReference type="Google" id="ProtNLM"/>
    </source>
</evidence>
<evidence type="ECO:0000256" key="1">
    <source>
        <dbReference type="ARBA" id="ARBA00004123"/>
    </source>
</evidence>
<evidence type="ECO:0000313" key="4">
    <source>
        <dbReference type="Proteomes" id="UP000214365"/>
    </source>
</evidence>
<dbReference type="GO" id="GO:0005634">
    <property type="term" value="C:nucleus"/>
    <property type="evidence" value="ECO:0007669"/>
    <property type="project" value="UniProtKB-SubCell"/>
</dbReference>
<accession>A0A225AAX8</accession>
<dbReference type="Proteomes" id="UP000214365">
    <property type="component" value="Unassembled WGS sequence"/>
</dbReference>
<sequence length="374" mass="42181">MYSLVSQPRLLPIVSGNLSEDQTFLFHHFFYTLSRLIVSASDDSINVYRNVIIPMAFSCPDVLDSLLLLAATHLSSRYDKFTRHNAVYKGRVLRALIRRLETDKDLSDISTLTTIIMLSINEVFEANSPSDWVKHLVAAGKIVTPYLSHCRSSDKDMRMILDIFTYHNVLALISTGQPSLFTDIYYQDSRWASLTGQRTAFLASVDALLSIAAQISCLIADRTNLVANQPHTASQLRHKLELWSPPDAIPDDFRNTGEAMRHAALLMLQKSNQSLGIDFVSCSRAVISHLRLVPIESSTVASHLWPLFMAGSCLTDGGASACQRDRYFVRERLVLMEARRGFRTVEVVKARLERMWCSSDMEIPFVEEGPMILY</sequence>
<dbReference type="EMBL" id="LFMY01000017">
    <property type="protein sequence ID" value="OKL55873.1"/>
    <property type="molecule type" value="Genomic_DNA"/>
</dbReference>
<protein>
    <recommendedName>
        <fullName evidence="5">Transcription factor domain-containing protein</fullName>
    </recommendedName>
</protein>
<dbReference type="PANTHER" id="PTHR37534:SF46">
    <property type="entry name" value="ZN(II)2CYS6 TRANSCRIPTION FACTOR (EUROFUNG)"/>
    <property type="match status" value="1"/>
</dbReference>
<dbReference type="Pfam" id="PF11951">
    <property type="entry name" value="Fungal_trans_2"/>
    <property type="match status" value="1"/>
</dbReference>
<organism evidence="3 4">
    <name type="scientific">Talaromyces atroroseus</name>
    <dbReference type="NCBI Taxonomy" id="1441469"/>
    <lineage>
        <taxon>Eukaryota</taxon>
        <taxon>Fungi</taxon>
        <taxon>Dikarya</taxon>
        <taxon>Ascomycota</taxon>
        <taxon>Pezizomycotina</taxon>
        <taxon>Eurotiomycetes</taxon>
        <taxon>Eurotiomycetidae</taxon>
        <taxon>Eurotiales</taxon>
        <taxon>Trichocomaceae</taxon>
        <taxon>Talaromyces</taxon>
        <taxon>Talaromyces sect. Trachyspermi</taxon>
    </lineage>
</organism>
<dbReference type="InterPro" id="IPR021858">
    <property type="entry name" value="Fun_TF"/>
</dbReference>
<comment type="subcellular location">
    <subcellularLocation>
        <location evidence="1">Nucleus</location>
    </subcellularLocation>
</comment>
<keyword evidence="2" id="KW-0539">Nucleus</keyword>
<dbReference type="PANTHER" id="PTHR37534">
    <property type="entry name" value="TRANSCRIPTIONAL ACTIVATOR PROTEIN UGA3"/>
    <property type="match status" value="1"/>
</dbReference>
<dbReference type="OrthoDB" id="187139at2759"/>
<dbReference type="GeneID" id="31008615"/>